<protein>
    <recommendedName>
        <fullName evidence="3">SMP-30/Gluconolactonase/LRE-like region domain-containing protein</fullName>
    </recommendedName>
</protein>
<proteinExistence type="predicted"/>
<accession>V9W7S3</accession>
<gene>
    <name evidence="1" type="ORF">ERIC2_c33420</name>
</gene>
<dbReference type="SUPFAM" id="SSF63829">
    <property type="entry name" value="Calcium-dependent phosphotriesterase"/>
    <property type="match status" value="1"/>
</dbReference>
<name>V9W7S3_9BACL</name>
<dbReference type="EMBL" id="CP003355">
    <property type="protein sequence ID" value="AHD07081.1"/>
    <property type="molecule type" value="Genomic_DNA"/>
</dbReference>
<dbReference type="InterPro" id="IPR011042">
    <property type="entry name" value="6-blade_b-propeller_TolB-like"/>
</dbReference>
<dbReference type="KEGG" id="plv:ERIC2_c33420"/>
<dbReference type="Proteomes" id="UP000029431">
    <property type="component" value="Chromosome"/>
</dbReference>
<sequence length="115" mass="12995">MFMVKESRFVSEVWTERGGFTEGIEGPACDKEGNVYAVNYERESTIGRVTPEGECSVFLELPPGSIGNGIRFDSRGNMLIADYVGHRIWRVLLIREISNGYVRMPLEDAENFAAW</sequence>
<keyword evidence="2" id="KW-1185">Reference proteome</keyword>
<dbReference type="Gene3D" id="2.120.10.30">
    <property type="entry name" value="TolB, C-terminal domain"/>
    <property type="match status" value="1"/>
</dbReference>
<evidence type="ECO:0008006" key="3">
    <source>
        <dbReference type="Google" id="ProtNLM"/>
    </source>
</evidence>
<dbReference type="HOGENOM" id="CLU_2106548_0_0_9"/>
<reference evidence="1 2" key="1">
    <citation type="journal article" date="2014" name="PLoS ONE">
        <title>How to Kill the Honey Bee Larva: Genomic Potential and Virulence Mechanisms of Paenibacillus larvae.</title>
        <authorList>
            <person name="Djukic M."/>
            <person name="Brzuszkiewicz E."/>
            <person name="Funfhaus A."/>
            <person name="Voss J."/>
            <person name="Gollnow K."/>
            <person name="Poppinga L."/>
            <person name="Liesegang H."/>
            <person name="Garcia-Gonzalez E."/>
            <person name="Genersch E."/>
            <person name="Daniel R."/>
        </authorList>
    </citation>
    <scope>NUCLEOTIDE SEQUENCE [LARGE SCALE GENOMIC DNA]</scope>
    <source>
        <strain evidence="1 2">DSM 25430</strain>
    </source>
</reference>
<dbReference type="PATRIC" id="fig|697284.3.peg.3164"/>
<organism evidence="1 2">
    <name type="scientific">Paenibacillus larvae subsp. larvae DSM 25430</name>
    <dbReference type="NCBI Taxonomy" id="697284"/>
    <lineage>
        <taxon>Bacteria</taxon>
        <taxon>Bacillati</taxon>
        <taxon>Bacillota</taxon>
        <taxon>Bacilli</taxon>
        <taxon>Bacillales</taxon>
        <taxon>Paenibacillaceae</taxon>
        <taxon>Paenibacillus</taxon>
    </lineage>
</organism>
<dbReference type="AlphaFoldDB" id="V9W7S3"/>
<evidence type="ECO:0000313" key="2">
    <source>
        <dbReference type="Proteomes" id="UP000029431"/>
    </source>
</evidence>
<dbReference type="eggNOG" id="COG3386">
    <property type="taxonomic scope" value="Bacteria"/>
</dbReference>
<evidence type="ECO:0000313" key="1">
    <source>
        <dbReference type="EMBL" id="AHD07081.1"/>
    </source>
</evidence>